<dbReference type="Pfam" id="PF14691">
    <property type="entry name" value="Fer4_20"/>
    <property type="match status" value="1"/>
</dbReference>
<keyword evidence="8" id="KW-1185">Reference proteome</keyword>
<dbReference type="InterPro" id="IPR051460">
    <property type="entry name" value="HdrC_iron-sulfur_subunit"/>
</dbReference>
<dbReference type="PROSITE" id="PS00198">
    <property type="entry name" value="4FE4S_FER_1"/>
    <property type="match status" value="1"/>
</dbReference>
<dbReference type="GO" id="GO:0046872">
    <property type="term" value="F:metal ion binding"/>
    <property type="evidence" value="ECO:0007669"/>
    <property type="project" value="UniProtKB-KW"/>
</dbReference>
<sequence>MDRKKLLELENVCIQGFPPRCTAACPVHVGGLLMTKEIGEGNFTSALNSFRQKVYFPRIMSRICDHPCEKKCLRKDADEPISLSLLERACVDYGDGEKNIWKKPFRKKSQKVAVIGGGLSGLAAAFFLSEKGYPVTLFEQKPCLGGQIWQYPEEILPREAIKKDLALLDYFEIEQKRETRIDGEMFAALVDQCDAVYLGTGRAGLSGFFFPDQVNSLTYETKIPGVFAGGSGTRKDQAYSPILSLADGKRAGISIDRFLKKSSLTEAREKEGPYETQLVTRIDHMGKEGKVSPQGRGFTPEEARKEAARCLQCSCMECVKACRYLAAFESYPQKYIREISNNLAIVMGVKTAKRLINSCTYCGLCARVCPTGLDMGFVCDQAREEMVRKGVMPPAVHDFPVQDMLFSNSGQFQLIKHQPGWAKSQYLFFPGCQLAALYPEYIEKIYTFLGEKLTGGVGLFLQCCGAPAFWSGRKELFQASLRELEQKWAGMGSPRIIAACSTCLHVFKKNIPSMGILSLWEIFEQSFDFPDIKEPHPEILSVHDPCTTRDEPQIQDAVRSILHKMGYPFQELSYSKEKTKCCGYGGLVSYANKKIADGMIQERISESDHDYLTYCAVCREYLAQKGKPTYHLLDLIYDQGDQEQAGKKKAGYSQKRENRVRLKKQLLKNLWRESMESLEESQGIEIILDEDVQRNLEERLILISDIKKVIDHGEKTGYKILDPETNHLIAHYQPDLITYWVEYSPGENNVYLVHKAYSHRVQLMEDLKES</sequence>
<dbReference type="PANTHER" id="PTHR43255">
    <property type="entry name" value="IRON-SULFUR-BINDING OXIDOREDUCTASE FADF-RELATED-RELATED"/>
    <property type="match status" value="1"/>
</dbReference>
<evidence type="ECO:0000313" key="7">
    <source>
        <dbReference type="EMBL" id="ATW25744.1"/>
    </source>
</evidence>
<accession>A0A3G1KTL8</accession>
<dbReference type="InterPro" id="IPR017896">
    <property type="entry name" value="4Fe4S_Fe-S-bd"/>
</dbReference>
<keyword evidence="1" id="KW-0004">4Fe-4S</keyword>
<gene>
    <name evidence="7" type="ORF">DCMF_14110</name>
</gene>
<proteinExistence type="predicted"/>
<evidence type="ECO:0000256" key="4">
    <source>
        <dbReference type="ARBA" id="ARBA00023004"/>
    </source>
</evidence>
<dbReference type="PROSITE" id="PS51379">
    <property type="entry name" value="4FE4S_FER_2"/>
    <property type="match status" value="1"/>
</dbReference>
<keyword evidence="2" id="KW-0479">Metal-binding</keyword>
<keyword evidence="5" id="KW-0411">Iron-sulfur</keyword>
<dbReference type="Pfam" id="PF02754">
    <property type="entry name" value="CCG"/>
    <property type="match status" value="2"/>
</dbReference>
<dbReference type="InterPro" id="IPR036188">
    <property type="entry name" value="FAD/NAD-bd_sf"/>
</dbReference>
<dbReference type="Gene3D" id="1.10.1060.10">
    <property type="entry name" value="Alpha-helical ferredoxin"/>
    <property type="match status" value="1"/>
</dbReference>
<dbReference type="GO" id="GO:0051539">
    <property type="term" value="F:4 iron, 4 sulfur cluster binding"/>
    <property type="evidence" value="ECO:0007669"/>
    <property type="project" value="UniProtKB-KW"/>
</dbReference>
<evidence type="ECO:0000256" key="1">
    <source>
        <dbReference type="ARBA" id="ARBA00022485"/>
    </source>
</evidence>
<evidence type="ECO:0000256" key="5">
    <source>
        <dbReference type="ARBA" id="ARBA00023014"/>
    </source>
</evidence>
<dbReference type="SUPFAM" id="SSF46548">
    <property type="entry name" value="alpha-helical ferredoxin"/>
    <property type="match status" value="1"/>
</dbReference>
<dbReference type="Gene3D" id="3.50.50.60">
    <property type="entry name" value="FAD/NAD(P)-binding domain"/>
    <property type="match status" value="1"/>
</dbReference>
<dbReference type="InterPro" id="IPR017900">
    <property type="entry name" value="4Fe4S_Fe_S_CS"/>
</dbReference>
<evidence type="ECO:0000313" key="8">
    <source>
        <dbReference type="Proteomes" id="UP000323521"/>
    </source>
</evidence>
<dbReference type="Proteomes" id="UP000323521">
    <property type="component" value="Chromosome"/>
</dbReference>
<dbReference type="GO" id="GO:0005886">
    <property type="term" value="C:plasma membrane"/>
    <property type="evidence" value="ECO:0007669"/>
    <property type="project" value="TreeGrafter"/>
</dbReference>
<dbReference type="Gene3D" id="3.30.70.20">
    <property type="match status" value="1"/>
</dbReference>
<dbReference type="GO" id="GO:0016491">
    <property type="term" value="F:oxidoreductase activity"/>
    <property type="evidence" value="ECO:0007669"/>
    <property type="project" value="UniProtKB-KW"/>
</dbReference>
<dbReference type="PRINTS" id="PR00419">
    <property type="entry name" value="ADXRDTASE"/>
</dbReference>
<dbReference type="OrthoDB" id="5241828at2"/>
<reference evidence="7 8" key="1">
    <citation type="submission" date="2016-10" db="EMBL/GenBank/DDBJ databases">
        <title>Complete Genome Sequence of Peptococcaceae strain DCMF.</title>
        <authorList>
            <person name="Edwards R.J."/>
            <person name="Holland S.I."/>
            <person name="Deshpande N.P."/>
            <person name="Wong Y.K."/>
            <person name="Ertan H."/>
            <person name="Manefield M."/>
            <person name="Russell T.L."/>
            <person name="Lee M.J."/>
        </authorList>
    </citation>
    <scope>NUCLEOTIDE SEQUENCE [LARGE SCALE GENOMIC DNA]</scope>
    <source>
        <strain evidence="7 8">DCMF</strain>
    </source>
</reference>
<organism evidence="7 8">
    <name type="scientific">Formimonas warabiya</name>
    <dbReference type="NCBI Taxonomy" id="1761012"/>
    <lineage>
        <taxon>Bacteria</taxon>
        <taxon>Bacillati</taxon>
        <taxon>Bacillota</taxon>
        <taxon>Clostridia</taxon>
        <taxon>Eubacteriales</taxon>
        <taxon>Peptococcaceae</taxon>
        <taxon>Candidatus Formimonas</taxon>
    </lineage>
</organism>
<dbReference type="Pfam" id="PF13450">
    <property type="entry name" value="NAD_binding_8"/>
    <property type="match status" value="1"/>
</dbReference>
<dbReference type="PANTHER" id="PTHR43255:SF1">
    <property type="entry name" value="IRON-SULFUR-BINDING OXIDOREDUCTASE FADF-RELATED"/>
    <property type="match status" value="1"/>
</dbReference>
<dbReference type="InterPro" id="IPR004017">
    <property type="entry name" value="Cys_rich_dom"/>
</dbReference>
<dbReference type="SUPFAM" id="SSF51971">
    <property type="entry name" value="Nucleotide-binding domain"/>
    <property type="match status" value="1"/>
</dbReference>
<evidence type="ECO:0000259" key="6">
    <source>
        <dbReference type="PROSITE" id="PS51379"/>
    </source>
</evidence>
<keyword evidence="4" id="KW-0408">Iron</keyword>
<dbReference type="NCBIfam" id="NF045663">
    <property type="entry name" value="diclust_near_Sec"/>
    <property type="match status" value="1"/>
</dbReference>
<keyword evidence="3" id="KW-0560">Oxidoreductase</keyword>
<dbReference type="InterPro" id="IPR028261">
    <property type="entry name" value="DPD_II"/>
</dbReference>
<dbReference type="KEGG" id="fwa:DCMF_14110"/>
<evidence type="ECO:0000256" key="3">
    <source>
        <dbReference type="ARBA" id="ARBA00023002"/>
    </source>
</evidence>
<name>A0A3G1KTL8_FORW1</name>
<feature type="domain" description="4Fe-4S ferredoxin-type" evidence="6">
    <location>
        <begin position="350"/>
        <end position="372"/>
    </location>
</feature>
<protein>
    <recommendedName>
        <fullName evidence="6">4Fe-4S ferredoxin-type domain-containing protein</fullName>
    </recommendedName>
</protein>
<evidence type="ECO:0000256" key="2">
    <source>
        <dbReference type="ARBA" id="ARBA00022723"/>
    </source>
</evidence>
<dbReference type="AlphaFoldDB" id="A0A3G1KTL8"/>
<dbReference type="Pfam" id="PF13534">
    <property type="entry name" value="Fer4_17"/>
    <property type="match status" value="1"/>
</dbReference>
<dbReference type="EMBL" id="CP017634">
    <property type="protein sequence ID" value="ATW25744.1"/>
    <property type="molecule type" value="Genomic_DNA"/>
</dbReference>
<dbReference type="InterPro" id="IPR009051">
    <property type="entry name" value="Helical_ferredxn"/>
</dbReference>